<dbReference type="OrthoDB" id="9807461at2"/>
<name>A0A1W6N2G5_9PROT</name>
<dbReference type="Proteomes" id="UP000237351">
    <property type="component" value="Chromosome"/>
</dbReference>
<dbReference type="InterPro" id="IPR003796">
    <property type="entry name" value="RNR_NrdR-like"/>
</dbReference>
<evidence type="ECO:0000256" key="1">
    <source>
        <dbReference type="ARBA" id="ARBA00022491"/>
    </source>
</evidence>
<dbReference type="GO" id="GO:0005524">
    <property type="term" value="F:ATP binding"/>
    <property type="evidence" value="ECO:0007669"/>
    <property type="project" value="UniProtKB-UniRule"/>
</dbReference>
<evidence type="ECO:0000256" key="3">
    <source>
        <dbReference type="ARBA" id="ARBA00022771"/>
    </source>
</evidence>
<reference evidence="10 11" key="1">
    <citation type="submission" date="2014-06" db="EMBL/GenBank/DDBJ databases">
        <title>The genome of the endonuclear symbiont Nucleicultrix amoebiphila.</title>
        <authorList>
            <person name="Schulz F."/>
            <person name="Horn M."/>
        </authorList>
    </citation>
    <scope>NUCLEOTIDE SEQUENCE [LARGE SCALE GENOMIC DNA]</scope>
    <source>
        <strain evidence="10 11">FS5</strain>
    </source>
</reference>
<dbReference type="InterPro" id="IPR055173">
    <property type="entry name" value="NrdR-like_N"/>
</dbReference>
<evidence type="ECO:0000256" key="6">
    <source>
        <dbReference type="ARBA" id="ARBA00023125"/>
    </source>
</evidence>
<evidence type="ECO:0000256" key="4">
    <source>
        <dbReference type="ARBA" id="ARBA00022840"/>
    </source>
</evidence>
<feature type="domain" description="ATP-cone" evidence="9">
    <location>
        <begin position="49"/>
        <end position="139"/>
    </location>
</feature>
<evidence type="ECO:0000259" key="9">
    <source>
        <dbReference type="PROSITE" id="PS51161"/>
    </source>
</evidence>
<keyword evidence="8" id="KW-0862">Zinc</keyword>
<comment type="cofactor">
    <cofactor evidence="8">
        <name>Zn(2+)</name>
        <dbReference type="ChEBI" id="CHEBI:29105"/>
    </cofactor>
    <text evidence="8">Binds 1 zinc ion.</text>
</comment>
<keyword evidence="2 8" id="KW-0547">Nucleotide-binding</keyword>
<dbReference type="KEGG" id="naf:GQ61_00050"/>
<dbReference type="GO" id="GO:0003677">
    <property type="term" value="F:DNA binding"/>
    <property type="evidence" value="ECO:0007669"/>
    <property type="project" value="UniProtKB-KW"/>
</dbReference>
<dbReference type="GO" id="GO:0045892">
    <property type="term" value="P:negative regulation of DNA-templated transcription"/>
    <property type="evidence" value="ECO:0007669"/>
    <property type="project" value="UniProtKB-UniRule"/>
</dbReference>
<accession>A0A1W6N2G5</accession>
<keyword evidence="1 8" id="KW-0678">Repressor</keyword>
<evidence type="ECO:0000256" key="7">
    <source>
        <dbReference type="ARBA" id="ARBA00023163"/>
    </source>
</evidence>
<evidence type="ECO:0000313" key="10">
    <source>
        <dbReference type="EMBL" id="ARN84008.1"/>
    </source>
</evidence>
<dbReference type="HAMAP" id="MF_00440">
    <property type="entry name" value="NrdR"/>
    <property type="match status" value="1"/>
</dbReference>
<dbReference type="EMBL" id="CP008743">
    <property type="protein sequence ID" value="ARN84008.1"/>
    <property type="molecule type" value="Genomic_DNA"/>
</dbReference>
<dbReference type="Pfam" id="PF03477">
    <property type="entry name" value="ATP-cone"/>
    <property type="match status" value="1"/>
</dbReference>
<dbReference type="NCBIfam" id="TIGR00244">
    <property type="entry name" value="transcriptional regulator NrdR"/>
    <property type="match status" value="1"/>
</dbReference>
<evidence type="ECO:0000256" key="2">
    <source>
        <dbReference type="ARBA" id="ARBA00022741"/>
    </source>
</evidence>
<gene>
    <name evidence="8" type="primary">nrdR</name>
    <name evidence="10" type="ORF">GQ61_00050</name>
</gene>
<keyword evidence="6 8" id="KW-0238">DNA-binding</keyword>
<dbReference type="AlphaFoldDB" id="A0A1W6N2G5"/>
<dbReference type="PANTHER" id="PTHR30455">
    <property type="entry name" value="TRANSCRIPTIONAL REPRESSOR NRDR"/>
    <property type="match status" value="1"/>
</dbReference>
<sequence length="150" mass="17366">MKCPFCGHENTAVKDSRAIEGDTAIRRRRHCLDCSARFTTVEHIQLLPLKVIKKDKSVEAFQREKLHRSLHLALHKRPIDEEKIEKVINSLVRQLESMGETEISSATIGSLVMESLYDLDPVAYVRFASVYEDFTHPEDFKEFVRQLSKH</sequence>
<feature type="zinc finger region" evidence="8">
    <location>
        <begin position="3"/>
        <end position="34"/>
    </location>
</feature>
<keyword evidence="8" id="KW-0479">Metal-binding</keyword>
<keyword evidence="5 8" id="KW-0805">Transcription regulation</keyword>
<keyword evidence="3 8" id="KW-0863">Zinc-finger</keyword>
<comment type="similarity">
    <text evidence="8">Belongs to the NrdR family.</text>
</comment>
<dbReference type="Pfam" id="PF22811">
    <property type="entry name" value="Zn_ribbon_NrdR"/>
    <property type="match status" value="1"/>
</dbReference>
<dbReference type="PROSITE" id="PS51161">
    <property type="entry name" value="ATP_CONE"/>
    <property type="match status" value="1"/>
</dbReference>
<dbReference type="InterPro" id="IPR005144">
    <property type="entry name" value="ATP-cone_dom"/>
</dbReference>
<dbReference type="STRING" id="1414854.GQ61_00050"/>
<evidence type="ECO:0000313" key="11">
    <source>
        <dbReference type="Proteomes" id="UP000237351"/>
    </source>
</evidence>
<proteinExistence type="inferred from homology"/>
<dbReference type="PANTHER" id="PTHR30455:SF2">
    <property type="entry name" value="TRANSCRIPTIONAL REPRESSOR NRDR"/>
    <property type="match status" value="1"/>
</dbReference>
<keyword evidence="4 8" id="KW-0067">ATP-binding</keyword>
<keyword evidence="7 8" id="KW-0804">Transcription</keyword>
<dbReference type="RefSeq" id="WP_085783349.1">
    <property type="nucleotide sequence ID" value="NZ_CP008743.1"/>
</dbReference>
<dbReference type="GO" id="GO:0008270">
    <property type="term" value="F:zinc ion binding"/>
    <property type="evidence" value="ECO:0007669"/>
    <property type="project" value="UniProtKB-UniRule"/>
</dbReference>
<evidence type="ECO:0000256" key="5">
    <source>
        <dbReference type="ARBA" id="ARBA00023015"/>
    </source>
</evidence>
<protein>
    <recommendedName>
        <fullName evidence="8">Transcriptional repressor NrdR</fullName>
    </recommendedName>
</protein>
<keyword evidence="11" id="KW-1185">Reference proteome</keyword>
<evidence type="ECO:0000256" key="8">
    <source>
        <dbReference type="HAMAP-Rule" id="MF_00440"/>
    </source>
</evidence>
<organism evidence="10 11">
    <name type="scientific">Candidatus Nucleicultrix amoebiphila FS5</name>
    <dbReference type="NCBI Taxonomy" id="1414854"/>
    <lineage>
        <taxon>Bacteria</taxon>
        <taxon>Pseudomonadati</taxon>
        <taxon>Pseudomonadota</taxon>
        <taxon>Alphaproteobacteria</taxon>
        <taxon>Holosporales</taxon>
        <taxon>Candidatus Nucleicultricaceae</taxon>
        <taxon>Candidatus Nucleicultrix</taxon>
    </lineage>
</organism>
<comment type="function">
    <text evidence="8">Negatively regulates transcription of bacterial ribonucleotide reductase nrd genes and operons by binding to NrdR-boxes.</text>
</comment>